<dbReference type="PANTHER" id="PTHR37984">
    <property type="entry name" value="PROTEIN CBG26694"/>
    <property type="match status" value="1"/>
</dbReference>
<dbReference type="Gene3D" id="3.30.70.270">
    <property type="match status" value="2"/>
</dbReference>
<evidence type="ECO:0000256" key="1">
    <source>
        <dbReference type="PROSITE-ProRule" id="PRU00047"/>
    </source>
</evidence>
<feature type="domain" description="CCHC-type" evidence="3">
    <location>
        <begin position="201"/>
        <end position="216"/>
    </location>
</feature>
<evidence type="ECO:0000313" key="5">
    <source>
        <dbReference type="EMBL" id="KAK6176678.1"/>
    </source>
</evidence>
<dbReference type="SUPFAM" id="SSF56672">
    <property type="entry name" value="DNA/RNA polymerases"/>
    <property type="match status" value="1"/>
</dbReference>
<feature type="region of interest" description="Disordered" evidence="2">
    <location>
        <begin position="146"/>
        <end position="189"/>
    </location>
</feature>
<dbReference type="Pfam" id="PF00078">
    <property type="entry name" value="RVT_1"/>
    <property type="match status" value="1"/>
</dbReference>
<dbReference type="SUPFAM" id="SSF53098">
    <property type="entry name" value="Ribonuclease H-like"/>
    <property type="match status" value="1"/>
</dbReference>
<evidence type="ECO:0000256" key="2">
    <source>
        <dbReference type="SAM" id="MobiDB-lite"/>
    </source>
</evidence>
<dbReference type="Pfam" id="PF00665">
    <property type="entry name" value="rve"/>
    <property type="match status" value="1"/>
</dbReference>
<dbReference type="InterPro" id="IPR001584">
    <property type="entry name" value="Integrase_cat-core"/>
</dbReference>
<accession>A0AAN8JM70</accession>
<evidence type="ECO:0000259" key="4">
    <source>
        <dbReference type="PROSITE" id="PS50994"/>
    </source>
</evidence>
<dbReference type="InterPro" id="IPR041588">
    <property type="entry name" value="Integrase_H2C2"/>
</dbReference>
<dbReference type="CDD" id="cd01647">
    <property type="entry name" value="RT_LTR"/>
    <property type="match status" value="1"/>
</dbReference>
<name>A0AAN8JM70_PATCE</name>
<dbReference type="FunFam" id="3.30.420.10:FF:000063">
    <property type="entry name" value="Retrovirus-related Pol polyprotein from transposon 297-like Protein"/>
    <property type="match status" value="1"/>
</dbReference>
<dbReference type="CDD" id="cd09274">
    <property type="entry name" value="RNase_HI_RT_Ty3"/>
    <property type="match status" value="1"/>
</dbReference>
<keyword evidence="1" id="KW-0479">Metal-binding</keyword>
<dbReference type="PROSITE" id="PS50158">
    <property type="entry name" value="ZF_CCHC"/>
    <property type="match status" value="1"/>
</dbReference>
<dbReference type="InterPro" id="IPR036397">
    <property type="entry name" value="RNaseH_sf"/>
</dbReference>
<evidence type="ECO:0008006" key="7">
    <source>
        <dbReference type="Google" id="ProtNLM"/>
    </source>
</evidence>
<gene>
    <name evidence="5" type="ORF">SNE40_014931</name>
</gene>
<dbReference type="Gene3D" id="1.10.340.70">
    <property type="match status" value="1"/>
</dbReference>
<keyword evidence="6" id="KW-1185">Reference proteome</keyword>
<dbReference type="GO" id="GO:0008270">
    <property type="term" value="F:zinc ion binding"/>
    <property type="evidence" value="ECO:0007669"/>
    <property type="project" value="UniProtKB-KW"/>
</dbReference>
<dbReference type="Gene3D" id="4.10.60.10">
    <property type="entry name" value="Zinc finger, CCHC-type"/>
    <property type="match status" value="1"/>
</dbReference>
<keyword evidence="1" id="KW-0862">Zinc</keyword>
<dbReference type="InterPro" id="IPR000477">
    <property type="entry name" value="RT_dom"/>
</dbReference>
<dbReference type="InterPro" id="IPR001878">
    <property type="entry name" value="Znf_CCHC"/>
</dbReference>
<dbReference type="InterPro" id="IPR041577">
    <property type="entry name" value="RT_RNaseH_2"/>
</dbReference>
<dbReference type="Gene3D" id="3.30.420.10">
    <property type="entry name" value="Ribonuclease H-like superfamily/Ribonuclease H"/>
    <property type="match status" value="1"/>
</dbReference>
<feature type="domain" description="Integrase catalytic" evidence="4">
    <location>
        <begin position="1025"/>
        <end position="1187"/>
    </location>
</feature>
<dbReference type="EMBL" id="JAZGQO010000010">
    <property type="protein sequence ID" value="KAK6176678.1"/>
    <property type="molecule type" value="Genomic_DNA"/>
</dbReference>
<dbReference type="PROSITE" id="PS50994">
    <property type="entry name" value="INTEGRASE"/>
    <property type="match status" value="1"/>
</dbReference>
<reference evidence="5 6" key="1">
    <citation type="submission" date="2024-01" db="EMBL/GenBank/DDBJ databases">
        <title>The genome of the rayed Mediterranean limpet Patella caerulea (Linnaeus, 1758).</title>
        <authorList>
            <person name="Anh-Thu Weber A."/>
            <person name="Halstead-Nussloch G."/>
        </authorList>
    </citation>
    <scope>NUCLEOTIDE SEQUENCE [LARGE SCALE GENOMIC DNA]</scope>
    <source>
        <strain evidence="5">AATW-2023a</strain>
        <tissue evidence="5">Whole specimen</tissue>
    </source>
</reference>
<dbReference type="PANTHER" id="PTHR37984:SF7">
    <property type="entry name" value="INTEGRASE CATALYTIC DOMAIN-CONTAINING PROTEIN"/>
    <property type="match status" value="1"/>
</dbReference>
<sequence length="1318" mass="149356">MQRLNSFEREVQVYALVTALGSHASQIVEVHCGIDLKAPRTTVELILDKLQTYSRAQRNIAVDRVNFHQRKQGQNETFDKFRFALAELAEDAELCSHCVESQMVTQIIVGTKDDKAKRDLLEERDFPTLQRAIEICQASEAASTNQATLSGSALHVHKVSHRRRTRSRGRSRTRPPSDQCGNCGNKRHHDRNDCPAYDKPCDNCGKRGHFRSVCRSARKQLNETPAPTTKGRGRNGERNAMVSSIFCGRIHKTSDTYCELPRIKLTFYNLHSGEVYGSLGNVLPDTGAGANLMSVENYRELGLDPRKLIKTDDVILAANDLHISTCGKAEFELKYGDVRIPATFLISDKFRGTLINCRVCQDLRLAPAPFPQQMRVNQALPLNPANDNLETIKTALLEEFADVFDGDKPLRAMECTPVHIELTDDVKPFQVNGPRPIPIPLREKTKKLLDDLEKKGVIASVTEPTDWLHPMSIQTKPRSDSLRLCVDLRHLNKFVKRPHHPVRTPHDAVTSIPPAARYFSTFDAKHGYFQVPLDEESQLLTTFCTPWGRFKHLRATMGLTSAGDEYNRRTDAALADIPCMEKIVDDVLLYGTDLAEHLAQVRVFLSRCRAAGITLNPSKIRLAQDQVLFPGYIVGREGIKADPARIRAIQDFPKPSNITDLRSFLGLVEQLAGFSAGASSSMQPLRPLLKTSSVFHWLPEHDRAFEATKATLLSPPVLANFDPRRLTVLQTDASRTKGLGLALLQRDEEGHWRLIAAHSRFITETEARYAMVELELLAVRWGMKKCHTYLYGLPHFTVIVDHLPLVSILDHQTIDCVDNARIQRLKVATAPYTFTTIWKKGKDHRIPDALSRAPVDEPTVDDLEEEEEIHWYVCALQRTSAIAIEREIDDLQVDTLADPILEEIRVAGKEDSEYQSLLKALNNEDNDVTVDVELRQYSKILGELTVVNDLILKGHRLLIPRSRRRDVLMRLHSSHQGIDRTLRRARQTVYWPGLTSDVRTTVEACEQCQLHLPSQTREPLERDPLPHRPFEEIAADFFSIDGNHCLAVVDRYSGWPELFEFKVPPTASALKRCLRSLFTSVGCPTRIFSDGGPQFVAEETQQFLQHWGVRHRLSTAEYPQSNGLAESAVKQLKRLLQKTGGRVSEDFCEGLLELRNTPRIGGKSPAEIVYGHPIRSRVPTHYRAFDEKWLQSMDEHDRRTAEANNRATEIYNSHSKSLAPLQIGTEVRIQDPQSKLWDRCATIISIGRSRDYRLRLPSGRCIWRNRRLLRPIKKTDEDTRGCASTCLVPPTIKDTPTLEPRRSKRVRFTPNHLDMYSI</sequence>
<dbReference type="Pfam" id="PF17919">
    <property type="entry name" value="RT_RNaseH_2"/>
    <property type="match status" value="1"/>
</dbReference>
<dbReference type="InterPro" id="IPR043128">
    <property type="entry name" value="Rev_trsase/Diguanyl_cyclase"/>
</dbReference>
<proteinExistence type="predicted"/>
<dbReference type="GO" id="GO:0015074">
    <property type="term" value="P:DNA integration"/>
    <property type="evidence" value="ECO:0007669"/>
    <property type="project" value="InterPro"/>
</dbReference>
<keyword evidence="1" id="KW-0863">Zinc-finger</keyword>
<dbReference type="Proteomes" id="UP001347796">
    <property type="component" value="Unassembled WGS sequence"/>
</dbReference>
<dbReference type="FunFam" id="1.10.340.70:FF:000003">
    <property type="entry name" value="Protein CBG25708"/>
    <property type="match status" value="1"/>
</dbReference>
<organism evidence="5 6">
    <name type="scientific">Patella caerulea</name>
    <name type="common">Rayed Mediterranean limpet</name>
    <dbReference type="NCBI Taxonomy" id="87958"/>
    <lineage>
        <taxon>Eukaryota</taxon>
        <taxon>Metazoa</taxon>
        <taxon>Spiralia</taxon>
        <taxon>Lophotrochozoa</taxon>
        <taxon>Mollusca</taxon>
        <taxon>Gastropoda</taxon>
        <taxon>Patellogastropoda</taxon>
        <taxon>Patelloidea</taxon>
        <taxon>Patellidae</taxon>
        <taxon>Patella</taxon>
    </lineage>
</organism>
<dbReference type="InterPro" id="IPR050951">
    <property type="entry name" value="Retrovirus_Pol_polyprotein"/>
</dbReference>
<dbReference type="Pfam" id="PF17921">
    <property type="entry name" value="Integrase_H2C2"/>
    <property type="match status" value="1"/>
</dbReference>
<protein>
    <recommendedName>
        <fullName evidence="7">Reverse transcriptase</fullName>
    </recommendedName>
</protein>
<evidence type="ECO:0000259" key="3">
    <source>
        <dbReference type="PROSITE" id="PS50158"/>
    </source>
</evidence>
<feature type="compositionally biased region" description="Basic residues" evidence="2">
    <location>
        <begin position="155"/>
        <end position="173"/>
    </location>
</feature>
<comment type="caution">
    <text evidence="5">The sequence shown here is derived from an EMBL/GenBank/DDBJ whole genome shotgun (WGS) entry which is preliminary data.</text>
</comment>
<dbReference type="InterPro" id="IPR043502">
    <property type="entry name" value="DNA/RNA_pol_sf"/>
</dbReference>
<dbReference type="GO" id="GO:0003676">
    <property type="term" value="F:nucleic acid binding"/>
    <property type="evidence" value="ECO:0007669"/>
    <property type="project" value="InterPro"/>
</dbReference>
<dbReference type="InterPro" id="IPR012337">
    <property type="entry name" value="RNaseH-like_sf"/>
</dbReference>
<dbReference type="Gene3D" id="3.10.10.10">
    <property type="entry name" value="HIV Type 1 Reverse Transcriptase, subunit A, domain 1"/>
    <property type="match status" value="1"/>
</dbReference>
<evidence type="ECO:0000313" key="6">
    <source>
        <dbReference type="Proteomes" id="UP001347796"/>
    </source>
</evidence>